<name>A0A4Z0GJH6_9ACTN</name>
<dbReference type="Pfam" id="PF08002">
    <property type="entry name" value="DUF1697"/>
    <property type="match status" value="1"/>
</dbReference>
<dbReference type="AlphaFoldDB" id="A0A4Z0GJH6"/>
<dbReference type="InterPro" id="IPR012545">
    <property type="entry name" value="DUF1697"/>
</dbReference>
<organism evidence="1 2">
    <name type="scientific">Streptomyces palmae</name>
    <dbReference type="NCBI Taxonomy" id="1701085"/>
    <lineage>
        <taxon>Bacteria</taxon>
        <taxon>Bacillati</taxon>
        <taxon>Actinomycetota</taxon>
        <taxon>Actinomycetes</taxon>
        <taxon>Kitasatosporales</taxon>
        <taxon>Streptomycetaceae</taxon>
        <taxon>Streptomyces</taxon>
    </lineage>
</organism>
<accession>A0A4Z0GJH6</accession>
<sequence length="181" mass="19531">MATQIALLRGINVGGHNKFTVAQQRELMHSLGYRDITVHLHSGNIVFADPGTAPAESARRIEDAIADRLGLTVPVMVRTRDELAATVAANPYPEAIAEPKTLHVVFLADPPADTAPLAALDPSRYAPDRCRLIGREIFLHCPDGLRGSKLATKVTGIRLGVTITARNWNTVSKLLALAERA</sequence>
<dbReference type="Proteomes" id="UP000297948">
    <property type="component" value="Unassembled WGS sequence"/>
</dbReference>
<reference evidence="1 2" key="1">
    <citation type="submission" date="2019-03" db="EMBL/GenBank/DDBJ databases">
        <authorList>
            <person name="Gonzalez-Pimentel J.L."/>
        </authorList>
    </citation>
    <scope>NUCLEOTIDE SEQUENCE [LARGE SCALE GENOMIC DNA]</scope>
    <source>
        <strain evidence="1 2">JCM 31289</strain>
    </source>
</reference>
<dbReference type="EMBL" id="SRID01000283">
    <property type="protein sequence ID" value="TGA96789.1"/>
    <property type="molecule type" value="Genomic_DNA"/>
</dbReference>
<dbReference type="PANTHER" id="PTHR36439">
    <property type="entry name" value="BLL4334 PROTEIN"/>
    <property type="match status" value="1"/>
</dbReference>
<dbReference type="PIRSF" id="PIRSF008502">
    <property type="entry name" value="UCP008502"/>
    <property type="match status" value="1"/>
</dbReference>
<gene>
    <name evidence="1" type="ORF">E4099_23895</name>
</gene>
<evidence type="ECO:0000313" key="1">
    <source>
        <dbReference type="EMBL" id="TGA96789.1"/>
    </source>
</evidence>
<comment type="caution">
    <text evidence="1">The sequence shown here is derived from an EMBL/GenBank/DDBJ whole genome shotgun (WGS) entry which is preliminary data.</text>
</comment>
<protein>
    <submittedName>
        <fullName evidence="1">DUF1697 domain-containing protein</fullName>
    </submittedName>
</protein>
<dbReference type="SUPFAM" id="SSF160379">
    <property type="entry name" value="SP0830-like"/>
    <property type="match status" value="1"/>
</dbReference>
<keyword evidence="2" id="KW-1185">Reference proteome</keyword>
<dbReference type="RefSeq" id="WP_135341180.1">
    <property type="nucleotide sequence ID" value="NZ_JBHLTX010000005.1"/>
</dbReference>
<dbReference type="Gene3D" id="3.30.70.1280">
    <property type="entry name" value="SP0830-like domains"/>
    <property type="match status" value="1"/>
</dbReference>
<dbReference type="PANTHER" id="PTHR36439:SF1">
    <property type="entry name" value="DUF1697 DOMAIN-CONTAINING PROTEIN"/>
    <property type="match status" value="1"/>
</dbReference>
<proteinExistence type="predicted"/>
<evidence type="ECO:0000313" key="2">
    <source>
        <dbReference type="Proteomes" id="UP000297948"/>
    </source>
</evidence>
<dbReference type="OrthoDB" id="9806494at2"/>